<evidence type="ECO:0000313" key="4">
    <source>
        <dbReference type="Ensembl" id="ENSEBUP00000015278.1"/>
    </source>
</evidence>
<evidence type="ECO:0000256" key="3">
    <source>
        <dbReference type="SAM" id="MobiDB-lite"/>
    </source>
</evidence>
<dbReference type="InterPro" id="IPR002164">
    <property type="entry name" value="NAP_family"/>
</dbReference>
<comment type="similarity">
    <text evidence="1 2">Belongs to the nucleosome assembly protein (NAP) family.</text>
</comment>
<evidence type="ECO:0000256" key="1">
    <source>
        <dbReference type="ARBA" id="ARBA00009947"/>
    </source>
</evidence>
<dbReference type="Pfam" id="PF00956">
    <property type="entry name" value="NAP"/>
    <property type="match status" value="2"/>
</dbReference>
<dbReference type="AlphaFoldDB" id="A0A8C4QGU1"/>
<protein>
    <submittedName>
        <fullName evidence="4">Nucleosome assembly protein 1-like 1</fullName>
    </submittedName>
</protein>
<keyword evidence="5" id="KW-1185">Reference proteome</keyword>
<evidence type="ECO:0000313" key="5">
    <source>
        <dbReference type="Proteomes" id="UP000694388"/>
    </source>
</evidence>
<dbReference type="Ensembl" id="ENSEBUT00000015853.1">
    <property type="protein sequence ID" value="ENSEBUP00000015278.1"/>
    <property type="gene ID" value="ENSEBUG00000009633.1"/>
</dbReference>
<organism evidence="4 5">
    <name type="scientific">Eptatretus burgeri</name>
    <name type="common">Inshore hagfish</name>
    <dbReference type="NCBI Taxonomy" id="7764"/>
    <lineage>
        <taxon>Eukaryota</taxon>
        <taxon>Metazoa</taxon>
        <taxon>Chordata</taxon>
        <taxon>Craniata</taxon>
        <taxon>Vertebrata</taxon>
        <taxon>Cyclostomata</taxon>
        <taxon>Myxini</taxon>
        <taxon>Myxiniformes</taxon>
        <taxon>Myxinidae</taxon>
        <taxon>Eptatretinae</taxon>
        <taxon>Eptatretus</taxon>
    </lineage>
</organism>
<dbReference type="InterPro" id="IPR037231">
    <property type="entry name" value="NAP-like_sf"/>
</dbReference>
<dbReference type="Gene3D" id="3.30.1120.90">
    <property type="entry name" value="Nucleosome assembly protein"/>
    <property type="match status" value="1"/>
</dbReference>
<dbReference type="SUPFAM" id="SSF143113">
    <property type="entry name" value="NAP-like"/>
    <property type="match status" value="1"/>
</dbReference>
<dbReference type="OMA" id="FELERKW"/>
<dbReference type="Proteomes" id="UP000694388">
    <property type="component" value="Unplaced"/>
</dbReference>
<dbReference type="PANTHER" id="PTHR11875">
    <property type="entry name" value="TESTIS-SPECIFIC Y-ENCODED PROTEIN"/>
    <property type="match status" value="1"/>
</dbReference>
<dbReference type="GeneTree" id="ENSGT00940000153362"/>
<name>A0A8C4QGU1_EPTBU</name>
<reference evidence="4" key="1">
    <citation type="submission" date="2025-08" db="UniProtKB">
        <authorList>
            <consortium name="Ensembl"/>
        </authorList>
    </citation>
    <scope>IDENTIFICATION</scope>
</reference>
<sequence length="281" mass="32886">MNDSEAQPKVRQVMEDKGHVCFINSLPVRLRQRLWALRGLKAKEMLFEVDFYQQLHDLERNLTLRCSDLHERRKQIVLGNSEPTEEELSWHTFRNGDISSFQLDFCFSPNEYFSNSTLTKTYHMKNEFDSSSLLSFDGPEIISCTGCSIAWYKGRNVTVFLLHKKQKHRSRGTVRTVTKEFPNDSFFHFFNPPKVSLVEKTMDAENAMILAADFQIGQLFREEIVPKAVLYFTGEAIEYEENEDEDEPEESEDESESEYYEGAEYDDDEDVRVEEECEEDS</sequence>
<reference evidence="4" key="2">
    <citation type="submission" date="2025-09" db="UniProtKB">
        <authorList>
            <consortium name="Ensembl"/>
        </authorList>
    </citation>
    <scope>IDENTIFICATION</scope>
</reference>
<proteinExistence type="inferred from homology"/>
<accession>A0A8C4QGU1</accession>
<dbReference type="GO" id="GO:0005634">
    <property type="term" value="C:nucleus"/>
    <property type="evidence" value="ECO:0007669"/>
    <property type="project" value="InterPro"/>
</dbReference>
<feature type="region of interest" description="Disordered" evidence="3">
    <location>
        <begin position="237"/>
        <end position="281"/>
    </location>
</feature>
<evidence type="ECO:0000256" key="2">
    <source>
        <dbReference type="RuleBase" id="RU003876"/>
    </source>
</evidence>
<dbReference type="GO" id="GO:0006334">
    <property type="term" value="P:nucleosome assembly"/>
    <property type="evidence" value="ECO:0007669"/>
    <property type="project" value="InterPro"/>
</dbReference>